<gene>
    <name evidence="10" type="primary">opnP</name>
    <name evidence="10" type="ORF">XBI1_70023</name>
</gene>
<name>A0A077QFX7_XENBV</name>
<dbReference type="PANTHER" id="PTHR34501">
    <property type="entry name" value="PROTEIN YDDL-RELATED"/>
    <property type="match status" value="1"/>
</dbReference>
<dbReference type="InterPro" id="IPR001702">
    <property type="entry name" value="Porin_Gram-ve"/>
</dbReference>
<dbReference type="GO" id="GO:0015288">
    <property type="term" value="F:porin activity"/>
    <property type="evidence" value="ECO:0007669"/>
    <property type="project" value="UniProtKB-KW"/>
</dbReference>
<reference evidence="10" key="1">
    <citation type="submission" date="2013-07" db="EMBL/GenBank/DDBJ databases">
        <title>Sub-species coevolution in mutualistic symbiosis.</title>
        <authorList>
            <person name="Murfin K."/>
            <person name="Klassen J."/>
            <person name="Lee M."/>
            <person name="Forst S."/>
            <person name="Stock P."/>
            <person name="Goodrich-Blair H."/>
        </authorList>
    </citation>
    <scope>NUCLEOTIDE SEQUENCE [LARGE SCALE GENOMIC DNA]</scope>
    <source>
        <strain evidence="10">Intermedium</strain>
    </source>
</reference>
<dbReference type="AlphaFoldDB" id="A0A077QFX7"/>
<evidence type="ECO:0000256" key="9">
    <source>
        <dbReference type="SAM" id="SignalP"/>
    </source>
</evidence>
<dbReference type="CDD" id="cd00342">
    <property type="entry name" value="gram_neg_porins"/>
    <property type="match status" value="1"/>
</dbReference>
<dbReference type="PRINTS" id="PR00183">
    <property type="entry name" value="ECOLIPORIN"/>
</dbReference>
<dbReference type="HOGENOM" id="CLU_058202_0_0_6"/>
<keyword evidence="5 9" id="KW-0732">Signal</keyword>
<dbReference type="PANTHER" id="PTHR34501:SF8">
    <property type="entry name" value="OUTER MEMBRANE PORIN N-RELATED"/>
    <property type="match status" value="1"/>
</dbReference>
<comment type="subunit">
    <text evidence="8">Homotrimer.</text>
</comment>
<keyword evidence="8" id="KW-0406">Ion transport</keyword>
<dbReference type="InterPro" id="IPR001897">
    <property type="entry name" value="Porin_gammaproteobac"/>
</dbReference>
<evidence type="ECO:0000313" key="11">
    <source>
        <dbReference type="Proteomes" id="UP000028480"/>
    </source>
</evidence>
<proteinExistence type="inferred from homology"/>
<dbReference type="GO" id="GO:0034220">
    <property type="term" value="P:monoatomic ion transmembrane transport"/>
    <property type="evidence" value="ECO:0007669"/>
    <property type="project" value="InterPro"/>
</dbReference>
<keyword evidence="8" id="KW-0626">Porin</keyword>
<keyword evidence="4 8" id="KW-0812">Transmembrane</keyword>
<sequence length="387" mass="42779">MKRNLLAVVIPALLVAGTANAAEVYNKDGNKIDVYGKVDVRHMFGKSKDYKADKEHGDDSRARLGVKGETQINDQLTGFGRYETEWKSNNTEASGSTYKTRLAYAGLKFANYGSLDYGRNYGVVYDTAAWTDVLPLFGGDSMAQTDNYMTGRSTGLLTYRNNDFFGLVDGLNFALQYQTKNHENTINERKRLEANGDGYGLSTSYDVGYGITLGAGYSNSARAKDQKVSEASGKRAEAWDIGAKYDANNVYLAALYGETRNMTRFGNGTLDPVKGTLGKNIANKTQNVELVAQYYFSDFGLKPSLAYVQSKGKGLNDDTNFSDADGKKYSSNHDLVKYVSVGTYYYFNKNLSTFVDYKINLLKKNEFTKATGISTDNVFGVGLTYQF</sequence>
<dbReference type="InterPro" id="IPR033900">
    <property type="entry name" value="Gram_neg_porin_domain"/>
</dbReference>
<dbReference type="InterPro" id="IPR013793">
    <property type="entry name" value="Porin_Gram-ve_CS"/>
</dbReference>
<dbReference type="Gene3D" id="2.40.160.10">
    <property type="entry name" value="Porin"/>
    <property type="match status" value="1"/>
</dbReference>
<dbReference type="InterPro" id="IPR023614">
    <property type="entry name" value="Porin_dom_sf"/>
</dbReference>
<evidence type="ECO:0000313" key="10">
    <source>
        <dbReference type="EMBL" id="CDH34957.1"/>
    </source>
</evidence>
<dbReference type="GO" id="GO:0009279">
    <property type="term" value="C:cell outer membrane"/>
    <property type="evidence" value="ECO:0007669"/>
    <property type="project" value="UniProtKB-SubCell"/>
</dbReference>
<feature type="signal peptide" evidence="9">
    <location>
        <begin position="1"/>
        <end position="21"/>
    </location>
</feature>
<evidence type="ECO:0000256" key="1">
    <source>
        <dbReference type="ARBA" id="ARBA00004571"/>
    </source>
</evidence>
<keyword evidence="7 8" id="KW-0998">Cell outer membrane</keyword>
<dbReference type="RefSeq" id="WP_155362099.1">
    <property type="nucleotide sequence ID" value="NZ_CAWLWA010000004.1"/>
</dbReference>
<evidence type="ECO:0000256" key="3">
    <source>
        <dbReference type="ARBA" id="ARBA00022452"/>
    </source>
</evidence>
<dbReference type="SUPFAM" id="SSF56935">
    <property type="entry name" value="Porins"/>
    <property type="match status" value="1"/>
</dbReference>
<dbReference type="InterPro" id="IPR050298">
    <property type="entry name" value="Gram-neg_bact_OMP"/>
</dbReference>
<dbReference type="EMBL" id="CBTB010000279">
    <property type="protein sequence ID" value="CDH34957.1"/>
    <property type="molecule type" value="Genomic_DNA"/>
</dbReference>
<organism evidence="10 11">
    <name type="scientific">Xenorhabdus bovienii str. Intermedium</name>
    <dbReference type="NCBI Taxonomy" id="1379677"/>
    <lineage>
        <taxon>Bacteria</taxon>
        <taxon>Pseudomonadati</taxon>
        <taxon>Pseudomonadota</taxon>
        <taxon>Gammaproteobacteria</taxon>
        <taxon>Enterobacterales</taxon>
        <taxon>Morganellaceae</taxon>
        <taxon>Xenorhabdus</taxon>
    </lineage>
</organism>
<dbReference type="PROSITE" id="PS00576">
    <property type="entry name" value="GRAM_NEG_PORIN"/>
    <property type="match status" value="1"/>
</dbReference>
<keyword evidence="8" id="KW-0813">Transport</keyword>
<comment type="caution">
    <text evidence="10">The sequence shown here is derived from an EMBL/GenBank/DDBJ whole genome shotgun (WGS) entry which is preliminary data.</text>
</comment>
<feature type="chain" id="PRO_5001722882" evidence="9">
    <location>
        <begin position="22"/>
        <end position="387"/>
    </location>
</feature>
<dbReference type="GO" id="GO:0046930">
    <property type="term" value="C:pore complex"/>
    <property type="evidence" value="ECO:0007669"/>
    <property type="project" value="UniProtKB-KW"/>
</dbReference>
<dbReference type="Proteomes" id="UP000028480">
    <property type="component" value="Unassembled WGS sequence"/>
</dbReference>
<comment type="similarity">
    <text evidence="2 8">Belongs to the Gram-negative porin family.</text>
</comment>
<comment type="subcellular location">
    <subcellularLocation>
        <location evidence="1 8">Cell outer membrane</location>
        <topology evidence="1 8">Multi-pass membrane protein</topology>
    </subcellularLocation>
</comment>
<keyword evidence="6 8" id="KW-0472">Membrane</keyword>
<dbReference type="Pfam" id="PF00267">
    <property type="entry name" value="Porin_1"/>
    <property type="match status" value="1"/>
</dbReference>
<evidence type="ECO:0000256" key="8">
    <source>
        <dbReference type="RuleBase" id="RU000469"/>
    </source>
</evidence>
<dbReference type="PRINTS" id="PR00182">
    <property type="entry name" value="ECOLNEIPORIN"/>
</dbReference>
<evidence type="ECO:0000256" key="2">
    <source>
        <dbReference type="ARBA" id="ARBA00007539"/>
    </source>
</evidence>
<protein>
    <submittedName>
        <fullName evidence="10">Outer membrane protein, OpnP</fullName>
    </submittedName>
</protein>
<accession>A0A077QFX7</accession>
<keyword evidence="3" id="KW-1134">Transmembrane beta strand</keyword>
<evidence type="ECO:0000256" key="5">
    <source>
        <dbReference type="ARBA" id="ARBA00022729"/>
    </source>
</evidence>
<evidence type="ECO:0000256" key="7">
    <source>
        <dbReference type="ARBA" id="ARBA00023237"/>
    </source>
</evidence>
<evidence type="ECO:0000256" key="4">
    <source>
        <dbReference type="ARBA" id="ARBA00022692"/>
    </source>
</evidence>
<evidence type="ECO:0000256" key="6">
    <source>
        <dbReference type="ARBA" id="ARBA00023136"/>
    </source>
</evidence>